<dbReference type="Proteomes" id="UP001056120">
    <property type="component" value="Linkage Group LG16"/>
</dbReference>
<keyword evidence="2" id="KW-1185">Reference proteome</keyword>
<sequence length="100" mass="10962">MEFVGETKVVQVVILLLQEGNSIIVGKDEKVLQYPKDEGFEAEEGSLDGDSDLNRSGASKSFSANPDFSGEPPFLPVPASLRYRISSCIVHDHPDLRVSR</sequence>
<organism evidence="1 2">
    <name type="scientific">Smallanthus sonchifolius</name>
    <dbReference type="NCBI Taxonomy" id="185202"/>
    <lineage>
        <taxon>Eukaryota</taxon>
        <taxon>Viridiplantae</taxon>
        <taxon>Streptophyta</taxon>
        <taxon>Embryophyta</taxon>
        <taxon>Tracheophyta</taxon>
        <taxon>Spermatophyta</taxon>
        <taxon>Magnoliopsida</taxon>
        <taxon>eudicotyledons</taxon>
        <taxon>Gunneridae</taxon>
        <taxon>Pentapetalae</taxon>
        <taxon>asterids</taxon>
        <taxon>campanulids</taxon>
        <taxon>Asterales</taxon>
        <taxon>Asteraceae</taxon>
        <taxon>Asteroideae</taxon>
        <taxon>Heliantheae alliance</taxon>
        <taxon>Millerieae</taxon>
        <taxon>Smallanthus</taxon>
    </lineage>
</organism>
<name>A0ACB9FWX8_9ASTR</name>
<proteinExistence type="predicted"/>
<dbReference type="EMBL" id="CM042033">
    <property type="protein sequence ID" value="KAI3775077.1"/>
    <property type="molecule type" value="Genomic_DNA"/>
</dbReference>
<comment type="caution">
    <text evidence="1">The sequence shown here is derived from an EMBL/GenBank/DDBJ whole genome shotgun (WGS) entry which is preliminary data.</text>
</comment>
<accession>A0ACB9FWX8</accession>
<evidence type="ECO:0000313" key="2">
    <source>
        <dbReference type="Proteomes" id="UP001056120"/>
    </source>
</evidence>
<protein>
    <submittedName>
        <fullName evidence="1">Uncharacterized protein</fullName>
    </submittedName>
</protein>
<gene>
    <name evidence="1" type="ORF">L1987_49645</name>
</gene>
<reference evidence="1 2" key="2">
    <citation type="journal article" date="2022" name="Mol. Ecol. Resour.">
        <title>The genomes of chicory, endive, great burdock and yacon provide insights into Asteraceae paleo-polyploidization history and plant inulin production.</title>
        <authorList>
            <person name="Fan W."/>
            <person name="Wang S."/>
            <person name="Wang H."/>
            <person name="Wang A."/>
            <person name="Jiang F."/>
            <person name="Liu H."/>
            <person name="Zhao H."/>
            <person name="Xu D."/>
            <person name="Zhang Y."/>
        </authorList>
    </citation>
    <scope>NUCLEOTIDE SEQUENCE [LARGE SCALE GENOMIC DNA]</scope>
    <source>
        <strain evidence="2">cv. Yunnan</strain>
        <tissue evidence="1">Leaves</tissue>
    </source>
</reference>
<evidence type="ECO:0000313" key="1">
    <source>
        <dbReference type="EMBL" id="KAI3775077.1"/>
    </source>
</evidence>
<reference evidence="2" key="1">
    <citation type="journal article" date="2022" name="Mol. Ecol. Resour.">
        <title>The genomes of chicory, endive, great burdock and yacon provide insights into Asteraceae palaeo-polyploidization history and plant inulin production.</title>
        <authorList>
            <person name="Fan W."/>
            <person name="Wang S."/>
            <person name="Wang H."/>
            <person name="Wang A."/>
            <person name="Jiang F."/>
            <person name="Liu H."/>
            <person name="Zhao H."/>
            <person name="Xu D."/>
            <person name="Zhang Y."/>
        </authorList>
    </citation>
    <scope>NUCLEOTIDE SEQUENCE [LARGE SCALE GENOMIC DNA]</scope>
    <source>
        <strain evidence="2">cv. Yunnan</strain>
    </source>
</reference>